<name>A0ABU6TI71_9FABA</name>
<comment type="caution">
    <text evidence="2">The sequence shown here is derived from an EMBL/GenBank/DDBJ whole genome shotgun (WGS) entry which is preliminary data.</text>
</comment>
<accession>A0ABU6TI71</accession>
<organism evidence="2 3">
    <name type="scientific">Stylosanthes scabra</name>
    <dbReference type="NCBI Taxonomy" id="79078"/>
    <lineage>
        <taxon>Eukaryota</taxon>
        <taxon>Viridiplantae</taxon>
        <taxon>Streptophyta</taxon>
        <taxon>Embryophyta</taxon>
        <taxon>Tracheophyta</taxon>
        <taxon>Spermatophyta</taxon>
        <taxon>Magnoliopsida</taxon>
        <taxon>eudicotyledons</taxon>
        <taxon>Gunneridae</taxon>
        <taxon>Pentapetalae</taxon>
        <taxon>rosids</taxon>
        <taxon>fabids</taxon>
        <taxon>Fabales</taxon>
        <taxon>Fabaceae</taxon>
        <taxon>Papilionoideae</taxon>
        <taxon>50 kb inversion clade</taxon>
        <taxon>dalbergioids sensu lato</taxon>
        <taxon>Dalbergieae</taxon>
        <taxon>Pterocarpus clade</taxon>
        <taxon>Stylosanthes</taxon>
    </lineage>
</organism>
<evidence type="ECO:0000256" key="1">
    <source>
        <dbReference type="SAM" id="MobiDB-lite"/>
    </source>
</evidence>
<reference evidence="2 3" key="1">
    <citation type="journal article" date="2023" name="Plants (Basel)">
        <title>Bridging the Gap: Combining Genomics and Transcriptomics Approaches to Understand Stylosanthes scabra, an Orphan Legume from the Brazilian Caatinga.</title>
        <authorList>
            <person name="Ferreira-Neto J.R.C."/>
            <person name="da Silva M.D."/>
            <person name="Binneck E."/>
            <person name="de Melo N.F."/>
            <person name="da Silva R.H."/>
            <person name="de Melo A.L.T.M."/>
            <person name="Pandolfi V."/>
            <person name="Bustamante F.O."/>
            <person name="Brasileiro-Vidal A.C."/>
            <person name="Benko-Iseppon A.M."/>
        </authorList>
    </citation>
    <scope>NUCLEOTIDE SEQUENCE [LARGE SCALE GENOMIC DNA]</scope>
    <source>
        <tissue evidence="2">Leaves</tissue>
    </source>
</reference>
<dbReference type="EMBL" id="JASCZI010090901">
    <property type="protein sequence ID" value="MED6147643.1"/>
    <property type="molecule type" value="Genomic_DNA"/>
</dbReference>
<protein>
    <submittedName>
        <fullName evidence="2">Uncharacterized protein</fullName>
    </submittedName>
</protein>
<dbReference type="Proteomes" id="UP001341840">
    <property type="component" value="Unassembled WGS sequence"/>
</dbReference>
<proteinExistence type="predicted"/>
<evidence type="ECO:0000313" key="2">
    <source>
        <dbReference type="EMBL" id="MED6147643.1"/>
    </source>
</evidence>
<keyword evidence="3" id="KW-1185">Reference proteome</keyword>
<feature type="region of interest" description="Disordered" evidence="1">
    <location>
        <begin position="1"/>
        <end position="42"/>
    </location>
</feature>
<sequence length="172" mass="19193">MVEEPITNDGQLVMYDGANRPNGARSTPRPQPQPLLPADLGGEDISDDKFDEKFKINLIDEPPPFIHNRASLSLLTPSLRALTQPPFPTTIFHHPATIERRRLGERRRRREKEEGYLRRRLYATTERKKTPLLPPRRSPSSLPSVAATTAAAACRRVVTGKVATVTASLPLV</sequence>
<gene>
    <name evidence="2" type="ORF">PIB30_045697</name>
</gene>
<evidence type="ECO:0000313" key="3">
    <source>
        <dbReference type="Proteomes" id="UP001341840"/>
    </source>
</evidence>
<feature type="region of interest" description="Disordered" evidence="1">
    <location>
        <begin position="125"/>
        <end position="144"/>
    </location>
</feature>